<evidence type="ECO:0000256" key="6">
    <source>
        <dbReference type="ARBA" id="ARBA00022989"/>
    </source>
</evidence>
<comment type="subcellular location">
    <subcellularLocation>
        <location evidence="1 10">Cell membrane</location>
        <topology evidence="1 10">Multi-pass membrane protein</topology>
    </subcellularLocation>
</comment>
<evidence type="ECO:0000256" key="9">
    <source>
        <dbReference type="ARBA" id="ARBA00023224"/>
    </source>
</evidence>
<gene>
    <name evidence="11" type="primary">OR44</name>
</gene>
<evidence type="ECO:0000256" key="8">
    <source>
        <dbReference type="ARBA" id="ARBA00023170"/>
    </source>
</evidence>
<dbReference type="PANTHER" id="PTHR21137">
    <property type="entry name" value="ODORANT RECEPTOR"/>
    <property type="match status" value="1"/>
</dbReference>
<evidence type="ECO:0000256" key="7">
    <source>
        <dbReference type="ARBA" id="ARBA00023136"/>
    </source>
</evidence>
<evidence type="ECO:0000256" key="3">
    <source>
        <dbReference type="ARBA" id="ARBA00022606"/>
    </source>
</evidence>
<dbReference type="GO" id="GO:0005886">
    <property type="term" value="C:plasma membrane"/>
    <property type="evidence" value="ECO:0007669"/>
    <property type="project" value="UniProtKB-SubCell"/>
</dbReference>
<evidence type="ECO:0000256" key="1">
    <source>
        <dbReference type="ARBA" id="ARBA00004651"/>
    </source>
</evidence>
<evidence type="ECO:0000256" key="10">
    <source>
        <dbReference type="RuleBase" id="RU351113"/>
    </source>
</evidence>
<keyword evidence="8 10" id="KW-0675">Receptor</keyword>
<feature type="transmembrane region" description="Helical" evidence="10">
    <location>
        <begin position="71"/>
        <end position="90"/>
    </location>
</feature>
<reference evidence="11" key="1">
    <citation type="submission" date="2020-06" db="EMBL/GenBank/DDBJ databases">
        <authorList>
            <person name="Sheng S."/>
        </authorList>
    </citation>
    <scope>NUCLEOTIDE SEQUENCE</scope>
    <source>
        <tissue evidence="11">Antenna</tissue>
    </source>
</reference>
<keyword evidence="5 10" id="KW-0552">Olfaction</keyword>
<evidence type="ECO:0000313" key="11">
    <source>
        <dbReference type="EMBL" id="QNL14988.1"/>
    </source>
</evidence>
<proteinExistence type="evidence at transcript level"/>
<name>A0A7G8Z963_9HYME</name>
<dbReference type="GO" id="GO:0004984">
    <property type="term" value="F:olfactory receptor activity"/>
    <property type="evidence" value="ECO:0007669"/>
    <property type="project" value="InterPro"/>
</dbReference>
<accession>A0A7G8Z963</accession>
<evidence type="ECO:0000256" key="4">
    <source>
        <dbReference type="ARBA" id="ARBA00022692"/>
    </source>
</evidence>
<keyword evidence="2" id="KW-1003">Cell membrane</keyword>
<keyword evidence="6 10" id="KW-1133">Transmembrane helix</keyword>
<dbReference type="PANTHER" id="PTHR21137:SF35">
    <property type="entry name" value="ODORANT RECEPTOR 19A-RELATED"/>
    <property type="match status" value="1"/>
</dbReference>
<feature type="transmembrane region" description="Helical" evidence="10">
    <location>
        <begin position="259"/>
        <end position="280"/>
    </location>
</feature>
<keyword evidence="4 10" id="KW-0812">Transmembrane</keyword>
<dbReference type="InterPro" id="IPR004117">
    <property type="entry name" value="7tm6_olfct_rcpt"/>
</dbReference>
<sequence>MTNPKLPEYLMYRKIIRLLLLMLGLWPIEKSSVFYTILPYIQLILNVITALAMLGFVRVHITNIALVTKCASIMVSYFTGTLKMVCMIIYREDTRTLHKNLDPHFSELLNKAELKNSILQGVTAFRRLSWAVSLLVLLSGTVYIVAPIIFIVYQRTHQVANIKYLLPYAAKYPWAIAPNGLLYKLHYVFESCATVSLIAITSSVDPLYTLYVFQMIGQLRELTHEMSQLSEKVNSQIVIRKCVNQYAVLMKCRDILQRIYGPLILWMILSNAMILCAGLFQLSQLKRISIGQIILFSAYVSTKMTQTFLCGWAGTRLTTESENYTRAVYAADWVGKKELMSSILIMLTQKPLVLTAYGFSVISVQIFSTVLNTTVSYYFLLQTLQA</sequence>
<keyword evidence="7 10" id="KW-0472">Membrane</keyword>
<comment type="similarity">
    <text evidence="10">Belongs to the insect chemoreceptor superfamily. Heteromeric odorant receptor channel (TC 1.A.69) family.</text>
</comment>
<organism evidence="11">
    <name type="scientific">Aulacocentrum confusum</name>
    <dbReference type="NCBI Taxonomy" id="2767324"/>
    <lineage>
        <taxon>Eukaryota</taxon>
        <taxon>Metazoa</taxon>
        <taxon>Ecdysozoa</taxon>
        <taxon>Arthropoda</taxon>
        <taxon>Hexapoda</taxon>
        <taxon>Insecta</taxon>
        <taxon>Pterygota</taxon>
        <taxon>Neoptera</taxon>
        <taxon>Endopterygota</taxon>
        <taxon>Hymenoptera</taxon>
        <taxon>Apocrita</taxon>
        <taxon>Ichneumonoidea</taxon>
        <taxon>Braconidae</taxon>
        <taxon>Macrocentrinae</taxon>
        <taxon>Aulacocentrum</taxon>
    </lineage>
</organism>
<protein>
    <recommendedName>
        <fullName evidence="10">Odorant receptor</fullName>
    </recommendedName>
</protein>
<dbReference type="GO" id="GO:0005549">
    <property type="term" value="F:odorant binding"/>
    <property type="evidence" value="ECO:0007669"/>
    <property type="project" value="InterPro"/>
</dbReference>
<keyword evidence="3 10" id="KW-0716">Sensory transduction</keyword>
<dbReference type="Pfam" id="PF02949">
    <property type="entry name" value="7tm_6"/>
    <property type="match status" value="1"/>
</dbReference>
<dbReference type="AlphaFoldDB" id="A0A7G8Z963"/>
<feature type="transmembrane region" description="Helical" evidence="10">
    <location>
        <begin position="356"/>
        <end position="380"/>
    </location>
</feature>
<evidence type="ECO:0000256" key="5">
    <source>
        <dbReference type="ARBA" id="ARBA00022725"/>
    </source>
</evidence>
<dbReference type="EMBL" id="MT670984">
    <property type="protein sequence ID" value="QNL14988.1"/>
    <property type="molecule type" value="mRNA"/>
</dbReference>
<feature type="transmembrane region" description="Helical" evidence="10">
    <location>
        <begin position="130"/>
        <end position="153"/>
    </location>
</feature>
<dbReference type="GO" id="GO:0007165">
    <property type="term" value="P:signal transduction"/>
    <property type="evidence" value="ECO:0007669"/>
    <property type="project" value="UniProtKB-KW"/>
</dbReference>
<evidence type="ECO:0000256" key="2">
    <source>
        <dbReference type="ARBA" id="ARBA00022475"/>
    </source>
</evidence>
<feature type="transmembrane region" description="Helical" evidence="10">
    <location>
        <begin position="40"/>
        <end position="59"/>
    </location>
</feature>
<comment type="caution">
    <text evidence="10">Lacks conserved residue(s) required for the propagation of feature annotation.</text>
</comment>
<keyword evidence="9 10" id="KW-0807">Transducer</keyword>